<dbReference type="Gene3D" id="3.40.50.720">
    <property type="entry name" value="NAD(P)-binding Rossmann-like Domain"/>
    <property type="match status" value="1"/>
</dbReference>
<keyword evidence="8" id="KW-1185">Reference proteome</keyword>
<dbReference type="NCBIfam" id="TIGR00745">
    <property type="entry name" value="apbA_panE"/>
    <property type="match status" value="1"/>
</dbReference>
<comment type="function">
    <text evidence="4">Catalyzes the NADPH-dependent reduction of ketopantoate into pantoic acid.</text>
</comment>
<dbReference type="SUPFAM" id="SSF48179">
    <property type="entry name" value="6-phosphogluconate dehydrogenase C-terminal domain-like"/>
    <property type="match status" value="1"/>
</dbReference>
<evidence type="ECO:0000256" key="3">
    <source>
        <dbReference type="ARBA" id="ARBA00023002"/>
    </source>
</evidence>
<gene>
    <name evidence="7" type="primary">panE</name>
    <name evidence="7" type="ORF">HF526_08990</name>
</gene>
<dbReference type="Gene3D" id="1.10.1040.10">
    <property type="entry name" value="N-(1-d-carboxylethyl)-l-norvaline Dehydrogenase, domain 2"/>
    <property type="match status" value="1"/>
</dbReference>
<organism evidence="7 8">
    <name type="scientific">Pseudonocardia acidicola</name>
    <dbReference type="NCBI Taxonomy" id="2724939"/>
    <lineage>
        <taxon>Bacteria</taxon>
        <taxon>Bacillati</taxon>
        <taxon>Actinomycetota</taxon>
        <taxon>Actinomycetes</taxon>
        <taxon>Pseudonocardiales</taxon>
        <taxon>Pseudonocardiaceae</taxon>
        <taxon>Pseudonocardia</taxon>
    </lineage>
</organism>
<comment type="catalytic activity">
    <reaction evidence="4">
        <text>(R)-pantoate + NADP(+) = 2-dehydropantoate + NADPH + H(+)</text>
        <dbReference type="Rhea" id="RHEA:16233"/>
        <dbReference type="ChEBI" id="CHEBI:11561"/>
        <dbReference type="ChEBI" id="CHEBI:15378"/>
        <dbReference type="ChEBI" id="CHEBI:15980"/>
        <dbReference type="ChEBI" id="CHEBI:57783"/>
        <dbReference type="ChEBI" id="CHEBI:58349"/>
        <dbReference type="EC" id="1.1.1.169"/>
    </reaction>
</comment>
<evidence type="ECO:0000313" key="8">
    <source>
        <dbReference type="Proteomes" id="UP000820669"/>
    </source>
</evidence>
<protein>
    <recommendedName>
        <fullName evidence="4">2-dehydropantoate 2-reductase</fullName>
        <ecNumber evidence="4">1.1.1.169</ecNumber>
    </recommendedName>
    <alternativeName>
        <fullName evidence="4">Ketopantoate reductase</fullName>
    </alternativeName>
</protein>
<name>A0ABX1SB11_9PSEU</name>
<dbReference type="EMBL" id="JAAXLA010000012">
    <property type="protein sequence ID" value="NMH97444.1"/>
    <property type="molecule type" value="Genomic_DNA"/>
</dbReference>
<evidence type="ECO:0000256" key="1">
    <source>
        <dbReference type="ARBA" id="ARBA00007870"/>
    </source>
</evidence>
<proteinExistence type="inferred from homology"/>
<dbReference type="GO" id="GO:0008677">
    <property type="term" value="F:2-dehydropantoate 2-reductase activity"/>
    <property type="evidence" value="ECO:0007669"/>
    <property type="project" value="UniProtKB-EC"/>
</dbReference>
<evidence type="ECO:0000256" key="4">
    <source>
        <dbReference type="RuleBase" id="RU362068"/>
    </source>
</evidence>
<comment type="similarity">
    <text evidence="1 4">Belongs to the ketopantoate reductase family.</text>
</comment>
<dbReference type="InterPro" id="IPR008927">
    <property type="entry name" value="6-PGluconate_DH-like_C_sf"/>
</dbReference>
<evidence type="ECO:0000256" key="2">
    <source>
        <dbReference type="ARBA" id="ARBA00022857"/>
    </source>
</evidence>
<dbReference type="InterPro" id="IPR013332">
    <property type="entry name" value="KPR_N"/>
</dbReference>
<dbReference type="InterPro" id="IPR013752">
    <property type="entry name" value="KPA_reductase"/>
</dbReference>
<feature type="domain" description="Ketopantoate reductase N-terminal" evidence="5">
    <location>
        <begin position="3"/>
        <end position="149"/>
    </location>
</feature>
<dbReference type="SUPFAM" id="SSF51735">
    <property type="entry name" value="NAD(P)-binding Rossmann-fold domains"/>
    <property type="match status" value="1"/>
</dbReference>
<dbReference type="NCBIfam" id="NF005094">
    <property type="entry name" value="PRK06522.2-5"/>
    <property type="match status" value="1"/>
</dbReference>
<dbReference type="InterPro" id="IPR013328">
    <property type="entry name" value="6PGD_dom2"/>
</dbReference>
<reference evidence="7 8" key="1">
    <citation type="submission" date="2020-04" db="EMBL/GenBank/DDBJ databases">
        <authorList>
            <person name="Klaysubun C."/>
            <person name="Duangmal K."/>
            <person name="Lipun K."/>
        </authorList>
    </citation>
    <scope>NUCLEOTIDE SEQUENCE [LARGE SCALE GENOMIC DNA]</scope>
    <source>
        <strain evidence="7 8">K10HN5</strain>
    </source>
</reference>
<dbReference type="PANTHER" id="PTHR21708:SF26">
    <property type="entry name" value="2-DEHYDROPANTOATE 2-REDUCTASE"/>
    <property type="match status" value="1"/>
</dbReference>
<dbReference type="InterPro" id="IPR051402">
    <property type="entry name" value="KPR-Related"/>
</dbReference>
<dbReference type="RefSeq" id="WP_169380887.1">
    <property type="nucleotide sequence ID" value="NZ_JAAXLA010000012.1"/>
</dbReference>
<accession>A0ABX1SB11</accession>
<dbReference type="Pfam" id="PF02558">
    <property type="entry name" value="ApbA"/>
    <property type="match status" value="1"/>
</dbReference>
<dbReference type="PANTHER" id="PTHR21708">
    <property type="entry name" value="PROBABLE 2-DEHYDROPANTOATE 2-REDUCTASE"/>
    <property type="match status" value="1"/>
</dbReference>
<evidence type="ECO:0000259" key="5">
    <source>
        <dbReference type="Pfam" id="PF02558"/>
    </source>
</evidence>
<keyword evidence="2 4" id="KW-0521">NADP</keyword>
<comment type="pathway">
    <text evidence="4">Cofactor biosynthesis; (R)-pantothenate biosynthesis; (R)-pantoate from 3-methyl-2-oxobutanoate: step 2/2.</text>
</comment>
<keyword evidence="3 4" id="KW-0560">Oxidoreductase</keyword>
<keyword evidence="4" id="KW-0566">Pantothenate biosynthesis</keyword>
<dbReference type="InterPro" id="IPR003710">
    <property type="entry name" value="ApbA"/>
</dbReference>
<evidence type="ECO:0000259" key="6">
    <source>
        <dbReference type="Pfam" id="PF08546"/>
    </source>
</evidence>
<comment type="caution">
    <text evidence="7">The sequence shown here is derived from an EMBL/GenBank/DDBJ whole genome shotgun (WGS) entry which is preliminary data.</text>
</comment>
<feature type="domain" description="Ketopantoate reductase C-terminal" evidence="6">
    <location>
        <begin position="177"/>
        <end position="299"/>
    </location>
</feature>
<dbReference type="InterPro" id="IPR036291">
    <property type="entry name" value="NAD(P)-bd_dom_sf"/>
</dbReference>
<evidence type="ECO:0000313" key="7">
    <source>
        <dbReference type="EMBL" id="NMH97444.1"/>
    </source>
</evidence>
<dbReference type="EC" id="1.1.1.169" evidence="4"/>
<dbReference type="Proteomes" id="UP000820669">
    <property type="component" value="Unassembled WGS sequence"/>
</dbReference>
<sequence>MRILVVGAGATGGYFGGRLAAAGRDVTFLVRPARAKQLDADGLRIVSPYGDLTLAPQLVTSSELSSPFDLVLLAVKAYGLEQAVTDLAPAVGPGTMILPVLNGMRHLEVLDDRFGPDAVLGGVCFIAATVDPDGHIVQLSGLQELCYGDRRDPWSTRIDALDEDLRGAGFPARRSADIVSAMWQKWVFLAGLAATTCLMRGTVGEIEAAPGGREFAGRVLAECAAVAAASGHSVRDGALERIRATLTEPGSALASSMFRDLQQDKSVEVDHILGDLIDRARRLGVAVPLLEVAFTHLTVYQHRLAH</sequence>
<dbReference type="Pfam" id="PF08546">
    <property type="entry name" value="ApbA_C"/>
    <property type="match status" value="1"/>
</dbReference>